<dbReference type="Pfam" id="PF13558">
    <property type="entry name" value="SbcC_Walker_B"/>
    <property type="match status" value="1"/>
</dbReference>
<evidence type="ECO:0000259" key="6">
    <source>
        <dbReference type="Pfam" id="PF13476"/>
    </source>
</evidence>
<dbReference type="GO" id="GO:0006302">
    <property type="term" value="P:double-strand break repair"/>
    <property type="evidence" value="ECO:0007669"/>
    <property type="project" value="InterPro"/>
</dbReference>
<reference evidence="7 8" key="1">
    <citation type="submission" date="2017-07" db="EMBL/GenBank/DDBJ databases">
        <title>Bifidobacterium novel species.</title>
        <authorList>
            <person name="Lugli G.A."/>
            <person name="Milani C."/>
            <person name="Duranti S."/>
            <person name="Mangifesta M."/>
        </authorList>
    </citation>
    <scope>NUCLEOTIDE SEQUENCE [LARGE SCALE GENOMIC DNA]</scope>
    <source>
        <strain evidence="8">Uis1B</strain>
    </source>
</reference>
<feature type="coiled-coil region" evidence="4">
    <location>
        <begin position="359"/>
        <end position="420"/>
    </location>
</feature>
<feature type="domain" description="Rad50/SbcC-type AAA" evidence="6">
    <location>
        <begin position="7"/>
        <end position="247"/>
    </location>
</feature>
<dbReference type="InterPro" id="IPR027417">
    <property type="entry name" value="P-loop_NTPase"/>
</dbReference>
<dbReference type="Pfam" id="PF13476">
    <property type="entry name" value="AAA_23"/>
    <property type="match status" value="1"/>
</dbReference>
<comment type="caution">
    <text evidence="7">The sequence shown here is derived from an EMBL/GenBank/DDBJ whole genome shotgun (WGS) entry which is preliminary data.</text>
</comment>
<dbReference type="PROSITE" id="PS00675">
    <property type="entry name" value="SIGMA54_INTERACT_1"/>
    <property type="match status" value="1"/>
</dbReference>
<dbReference type="PANTHER" id="PTHR32114">
    <property type="entry name" value="ABC TRANSPORTER ABCH.3"/>
    <property type="match status" value="1"/>
</dbReference>
<keyword evidence="8" id="KW-1185">Reference proteome</keyword>
<evidence type="ECO:0000256" key="4">
    <source>
        <dbReference type="SAM" id="Coils"/>
    </source>
</evidence>
<evidence type="ECO:0000256" key="2">
    <source>
        <dbReference type="ARBA" id="ARBA00011322"/>
    </source>
</evidence>
<protein>
    <recommendedName>
        <fullName evidence="3">Nuclease SbcCD subunit C</fullName>
    </recommendedName>
</protein>
<dbReference type="Gene3D" id="3.40.50.300">
    <property type="entry name" value="P-loop containing nucleotide triphosphate hydrolases"/>
    <property type="match status" value="3"/>
</dbReference>
<evidence type="ECO:0000256" key="5">
    <source>
        <dbReference type="SAM" id="MobiDB-lite"/>
    </source>
</evidence>
<comment type="subunit">
    <text evidence="2">Heterodimer of SbcC and SbcD.</text>
</comment>
<feature type="coiled-coil region" evidence="4">
    <location>
        <begin position="477"/>
        <end position="602"/>
    </location>
</feature>
<feature type="compositionally biased region" description="Low complexity" evidence="5">
    <location>
        <begin position="130"/>
        <end position="148"/>
    </location>
</feature>
<feature type="region of interest" description="Disordered" evidence="5">
    <location>
        <begin position="130"/>
        <end position="154"/>
    </location>
</feature>
<name>A0A2N5JCH3_9BIFI</name>
<evidence type="ECO:0000256" key="1">
    <source>
        <dbReference type="ARBA" id="ARBA00006930"/>
    </source>
</evidence>
<feature type="coiled-coil region" evidence="4">
    <location>
        <begin position="791"/>
        <end position="832"/>
    </location>
</feature>
<gene>
    <name evidence="7" type="ORF">Uis1B_0215</name>
</gene>
<dbReference type="GO" id="GO:0016887">
    <property type="term" value="F:ATP hydrolysis activity"/>
    <property type="evidence" value="ECO:0007669"/>
    <property type="project" value="InterPro"/>
</dbReference>
<proteinExistence type="inferred from homology"/>
<keyword evidence="4" id="KW-0175">Coiled coil</keyword>
<dbReference type="InterPro" id="IPR025662">
    <property type="entry name" value="Sigma_54_int_dom_ATP-bd_1"/>
</dbReference>
<feature type="coiled-coil region" evidence="4">
    <location>
        <begin position="685"/>
        <end position="753"/>
    </location>
</feature>
<comment type="similarity">
    <text evidence="1">Belongs to the SMC family. SbcC subfamily.</text>
</comment>
<sequence>MKLIGMRFQGIGPYQGEYSIDFAALNRSRIFLIEGETGAGKSTILDCISFALYGDVSVDDASKNRLRSRFLDLQDKPSFVDLIFELNGRYYRVKREPAYDRRKKRGEGTVAVNAKGKLWRLDPGFGELLPGETSGETLGETPGETSGETPGGGVVSDGRADRYFTYAEQDEHGELLAAQARDTGAEIIRLLHLSRDQFSKTVMLAQGQFAGFLKCRPEERTQIVKSLFSADVYESIQKTLDEMRKEQAADVSSLRSDLLHSVLTMKSVTMMLEDARDERETRIEDDGVASGGAVASGGVADGDGYGVVDGDGAGCSMPEPKEWALRNGDIAEPALEPKIIETILRSRAAEAKRCADELLTRRSRELDEAQEQAEAAQRRCDGMDRLRVSGANVVEARTKMDELDSLADEYAQRRRTLEKSDEAKPVVRAADDVNGRRADGDARQAELDAVTARLNEIEPEQELNQAREEAVRRAAARPVAERRLDEAQQRRERLKRYEQAADDAKRAEKADAQARDALERIVQELGELESEESVEKAIREAIRVEEQRDLLAERLEQATQRLRYVHQHDQSVERVGALRAALADAQQDRQTAEDEYRQAKEMFFAAGAASYAARLEDGCPCPVCGSSVHPEPAIVPETVIDQERLNVLEQHARQAADAVSQANAAVESELERSASLAVLSDGLNAEEARTAIDELNGKIKDSNDVEERRRALEQQLEHIRAVRRQESESRQHAQSANDQMDAARRLMRSMRELCRDDDGEPYTETSIAELERSAREDIAECERQDALAKTLDERIERRRELTRQAAELQAVLNEIREQIAVKSAELDALLASSGFDDLPAARAAEISDDEHARIAADIKQYDRTVDVAHDRLLQARGEFRKLRDSDEIAKLNLTMFNGQVVTLDEQGTQPEQLESEARQAAALDLTEAHQELADIKARRDHAIRIQERARNLDAERKAADRSMIESLQAWLKASERFVPVRDMALLTAGRPGSLANDGLSLVTFAVTERFRDVLARANDILKDIHGGVYELRLGSHEGRGVKTGLPIEVFDRRSELTTEATTLSGGETFFVSLALSLALADIIQAENGGISMETLFIDEGFGSLSEEYLDDVLAVLRRISRHRDIGVISHVGQLKSQIAERISVARISEDSASTLQVIV</sequence>
<dbReference type="RefSeq" id="WP_165782659.1">
    <property type="nucleotide sequence ID" value="NZ_NMWU01000003.1"/>
</dbReference>
<dbReference type="EMBL" id="NMWU01000003">
    <property type="protein sequence ID" value="PLS31913.1"/>
    <property type="molecule type" value="Genomic_DNA"/>
</dbReference>
<evidence type="ECO:0000313" key="7">
    <source>
        <dbReference type="EMBL" id="PLS31913.1"/>
    </source>
</evidence>
<dbReference type="SUPFAM" id="SSF52540">
    <property type="entry name" value="P-loop containing nucleoside triphosphate hydrolases"/>
    <property type="match status" value="1"/>
</dbReference>
<evidence type="ECO:0000313" key="8">
    <source>
        <dbReference type="Proteomes" id="UP000235050"/>
    </source>
</evidence>
<dbReference type="AlphaFoldDB" id="A0A2N5JCH3"/>
<organism evidence="7 8">
    <name type="scientific">Bifidobacterium margollesii</name>
    <dbReference type="NCBI Taxonomy" id="2020964"/>
    <lineage>
        <taxon>Bacteria</taxon>
        <taxon>Bacillati</taxon>
        <taxon>Actinomycetota</taxon>
        <taxon>Actinomycetes</taxon>
        <taxon>Bifidobacteriales</taxon>
        <taxon>Bifidobacteriaceae</taxon>
        <taxon>Bifidobacterium</taxon>
    </lineage>
</organism>
<dbReference type="PANTHER" id="PTHR32114:SF2">
    <property type="entry name" value="ABC TRANSPORTER ABCH.3"/>
    <property type="match status" value="1"/>
</dbReference>
<accession>A0A2N5JCH3</accession>
<dbReference type="Proteomes" id="UP000235050">
    <property type="component" value="Unassembled WGS sequence"/>
</dbReference>
<evidence type="ECO:0000256" key="3">
    <source>
        <dbReference type="ARBA" id="ARBA00013368"/>
    </source>
</evidence>
<dbReference type="InterPro" id="IPR038729">
    <property type="entry name" value="Rad50/SbcC_AAA"/>
</dbReference>